<protein>
    <submittedName>
        <fullName evidence="2">Uncharacterized protein</fullName>
    </submittedName>
</protein>
<proteinExistence type="predicted"/>
<name>A0A7I8W854_9ANNE</name>
<feature type="region of interest" description="Disordered" evidence="1">
    <location>
        <begin position="115"/>
        <end position="149"/>
    </location>
</feature>
<evidence type="ECO:0000256" key="1">
    <source>
        <dbReference type="SAM" id="MobiDB-lite"/>
    </source>
</evidence>
<comment type="caution">
    <text evidence="2">The sequence shown here is derived from an EMBL/GenBank/DDBJ whole genome shotgun (WGS) entry which is preliminary data.</text>
</comment>
<keyword evidence="3" id="KW-1185">Reference proteome</keyword>
<dbReference type="Proteomes" id="UP000549394">
    <property type="component" value="Unassembled WGS sequence"/>
</dbReference>
<dbReference type="OrthoDB" id="6071871at2759"/>
<organism evidence="2 3">
    <name type="scientific">Dimorphilus gyrociliatus</name>
    <dbReference type="NCBI Taxonomy" id="2664684"/>
    <lineage>
        <taxon>Eukaryota</taxon>
        <taxon>Metazoa</taxon>
        <taxon>Spiralia</taxon>
        <taxon>Lophotrochozoa</taxon>
        <taxon>Annelida</taxon>
        <taxon>Polychaeta</taxon>
        <taxon>Polychaeta incertae sedis</taxon>
        <taxon>Dinophilidae</taxon>
        <taxon>Dimorphilus</taxon>
    </lineage>
</organism>
<gene>
    <name evidence="2" type="ORF">DGYR_LOCUS11686</name>
</gene>
<feature type="compositionally biased region" description="Polar residues" evidence="1">
    <location>
        <begin position="123"/>
        <end position="137"/>
    </location>
</feature>
<dbReference type="EMBL" id="CAJFCJ010000020">
    <property type="protein sequence ID" value="CAD5124094.1"/>
    <property type="molecule type" value="Genomic_DNA"/>
</dbReference>
<dbReference type="AlphaFoldDB" id="A0A7I8W854"/>
<evidence type="ECO:0000313" key="2">
    <source>
        <dbReference type="EMBL" id="CAD5124094.1"/>
    </source>
</evidence>
<sequence length="387" mass="43444">MELNTSDDLDKIKVQLMDAVSNICCDNLNFKSDLQIEGLIGVTIDQKRIFLVNLQSQFLPIKKPDIVLSEGETDIYGEQNDTVTAITCSTSPSRKNKRKARPVKTEQVNHLIEGFEESKKSRLSSSDDPNLATTSSFIDDEPHTLTSDPVYGEAAIPVSHLNPEPALNNVFNNISQKILSSYEETVETSEPVKPVKKNKKNSLSEVLPRIKHPVASKPQSLYTNKPTPTNQRLKRRKPRGMYTTYTKETREELGRYAMMNGVAETVRHYKEKFGCRIGESTVRSMRKFYVSCLSHSSDNETSCKKGRTSCLQELEPKVRQYVKDLLRTQPDLTSQVVIAAAKMILGQHGKKDLLKENGGNLELTKAWADSFLSSVRSPPVEGIHDVD</sequence>
<evidence type="ECO:0000313" key="3">
    <source>
        <dbReference type="Proteomes" id="UP000549394"/>
    </source>
</evidence>
<reference evidence="2 3" key="1">
    <citation type="submission" date="2020-08" db="EMBL/GenBank/DDBJ databases">
        <authorList>
            <person name="Hejnol A."/>
        </authorList>
    </citation>
    <scope>NUCLEOTIDE SEQUENCE [LARGE SCALE GENOMIC DNA]</scope>
</reference>
<accession>A0A7I8W854</accession>